<protein>
    <submittedName>
        <fullName evidence="8">Radical SAM domain protein</fullName>
    </submittedName>
</protein>
<dbReference type="Proteomes" id="UP000007726">
    <property type="component" value="Chromosome"/>
</dbReference>
<keyword evidence="2" id="KW-0004">4Fe-4S</keyword>
<comment type="cofactor">
    <cofactor evidence="1">
        <name>[4Fe-4S] cluster</name>
        <dbReference type="ChEBI" id="CHEBI:49883"/>
    </cofactor>
</comment>
<accession>B8FTU8</accession>
<dbReference type="Gene3D" id="3.20.20.70">
    <property type="entry name" value="Aldolase class I"/>
    <property type="match status" value="1"/>
</dbReference>
<dbReference type="PROSITE" id="PS51918">
    <property type="entry name" value="RADICAL_SAM"/>
    <property type="match status" value="1"/>
</dbReference>
<evidence type="ECO:0000313" key="8">
    <source>
        <dbReference type="EMBL" id="ACL22190.1"/>
    </source>
</evidence>
<dbReference type="Pfam" id="PF13186">
    <property type="entry name" value="SPASM"/>
    <property type="match status" value="1"/>
</dbReference>
<dbReference type="InterPro" id="IPR006638">
    <property type="entry name" value="Elp3/MiaA/NifB-like_rSAM"/>
</dbReference>
<dbReference type="InterPro" id="IPR000385">
    <property type="entry name" value="MoaA_NifB_PqqE_Fe-S-bd_CS"/>
</dbReference>
<evidence type="ECO:0000313" key="9">
    <source>
        <dbReference type="Proteomes" id="UP000007726"/>
    </source>
</evidence>
<dbReference type="CDD" id="cd21109">
    <property type="entry name" value="SPASM"/>
    <property type="match status" value="1"/>
</dbReference>
<evidence type="ECO:0000256" key="4">
    <source>
        <dbReference type="ARBA" id="ARBA00022723"/>
    </source>
</evidence>
<dbReference type="HOGENOM" id="CLU_009273_1_1_9"/>
<organism evidence="8 9">
    <name type="scientific">Desulfitobacterium hafniense (strain DSM 10664 / DCB-2)</name>
    <dbReference type="NCBI Taxonomy" id="272564"/>
    <lineage>
        <taxon>Bacteria</taxon>
        <taxon>Bacillati</taxon>
        <taxon>Bacillota</taxon>
        <taxon>Clostridia</taxon>
        <taxon>Eubacteriales</taxon>
        <taxon>Desulfitobacteriaceae</taxon>
        <taxon>Desulfitobacterium</taxon>
    </lineage>
</organism>
<dbReference type="InterPro" id="IPR007197">
    <property type="entry name" value="rSAM"/>
</dbReference>
<evidence type="ECO:0000256" key="5">
    <source>
        <dbReference type="ARBA" id="ARBA00023004"/>
    </source>
</evidence>
<keyword evidence="5" id="KW-0408">Iron</keyword>
<keyword evidence="6" id="KW-0411">Iron-sulfur</keyword>
<keyword evidence="3" id="KW-0949">S-adenosyl-L-methionine</keyword>
<dbReference type="SFLD" id="SFLDS00029">
    <property type="entry name" value="Radical_SAM"/>
    <property type="match status" value="1"/>
</dbReference>
<dbReference type="GO" id="GO:0046872">
    <property type="term" value="F:metal ion binding"/>
    <property type="evidence" value="ECO:0007669"/>
    <property type="project" value="UniProtKB-KW"/>
</dbReference>
<dbReference type="EMBL" id="CP001336">
    <property type="protein sequence ID" value="ACL22190.1"/>
    <property type="molecule type" value="Genomic_DNA"/>
</dbReference>
<keyword evidence="4" id="KW-0479">Metal-binding</keyword>
<dbReference type="InterPro" id="IPR023867">
    <property type="entry name" value="Sulphatase_maturase_rSAM"/>
</dbReference>
<dbReference type="SUPFAM" id="SSF102114">
    <property type="entry name" value="Radical SAM enzymes"/>
    <property type="match status" value="1"/>
</dbReference>
<dbReference type="InterPro" id="IPR058240">
    <property type="entry name" value="rSAM_sf"/>
</dbReference>
<evidence type="ECO:0000259" key="7">
    <source>
        <dbReference type="PROSITE" id="PS51918"/>
    </source>
</evidence>
<dbReference type="PANTHER" id="PTHR43273">
    <property type="entry name" value="ANAEROBIC SULFATASE-MATURATING ENZYME HOMOLOG ASLB-RELATED"/>
    <property type="match status" value="1"/>
</dbReference>
<proteinExistence type="predicted"/>
<feature type="domain" description="Radical SAM core" evidence="7">
    <location>
        <begin position="39"/>
        <end position="257"/>
    </location>
</feature>
<dbReference type="SFLD" id="SFLDG01387">
    <property type="entry name" value="BtrN-like_SPASM_domain_contain"/>
    <property type="match status" value="1"/>
</dbReference>
<dbReference type="KEGG" id="dhd:Dhaf_4182"/>
<name>B8FTU8_DESHD</name>
<reference evidence="8 9" key="1">
    <citation type="journal article" date="2012" name="BMC Microbiol.">
        <title>Genome sequence of Desulfitobacterium hafniense DCB-2, a Gram-positive anaerobe capable of dehalogenation and metal reduction.</title>
        <authorList>
            <person name="Kim S.H."/>
            <person name="Harzman C."/>
            <person name="Davis J.K."/>
            <person name="Hutcheson R."/>
            <person name="Broderick J.B."/>
            <person name="Marsh T.L."/>
            <person name="Tiedje J.M."/>
        </authorList>
    </citation>
    <scope>NUCLEOTIDE SEQUENCE [LARGE SCALE GENOMIC DNA]</scope>
    <source>
        <strain evidence="9">DSM 10664 / DCB-2</strain>
    </source>
</reference>
<gene>
    <name evidence="8" type="ordered locus">Dhaf_4182</name>
</gene>
<sequence length="367" mass="42387">MAIRAKTNNLIQIRPLTGRRLANSEHNRQEMKNGATVLTSKPQRLVFELTNACNLNCLMCGRNSATFELTRFNSEWFKKFEPIMSDIEEVTLMGWGEPTIHPQFKEMLQYLHERGIRKYFCTNGMRLDVLKDAIFDYEVDVFAVSMDGADAKTNEFLRRGLNYQKVIEGLKAITNEKALRGLNFPHINFVMTMMKSNIRQLPDMVDLAAELGLNEVKGVFLTAFSENLLEETLFDDMDLVRYCFGQAEERAAKLGILLKLPHQRGEDPAGDAAHKPCFTAWRDFFLGSDGYVRACMSSPEKLFHIDQYPDFESMWNSREYQEWRAQVNVPGKMCPSCGRCYQSSFANWNKEHAFIQIDTEFSPKWEK</sequence>
<evidence type="ECO:0000256" key="2">
    <source>
        <dbReference type="ARBA" id="ARBA00022485"/>
    </source>
</evidence>
<dbReference type="InterPro" id="IPR023885">
    <property type="entry name" value="4Fe4S-binding_SPASM_dom"/>
</dbReference>
<dbReference type="AlphaFoldDB" id="B8FTU8"/>
<dbReference type="PANTHER" id="PTHR43273:SF8">
    <property type="entry name" value="RADICAL SAM DOMAIN PROTEIN"/>
    <property type="match status" value="1"/>
</dbReference>
<evidence type="ECO:0000256" key="3">
    <source>
        <dbReference type="ARBA" id="ARBA00022691"/>
    </source>
</evidence>
<dbReference type="PROSITE" id="PS01305">
    <property type="entry name" value="MOAA_NIFB_PQQE"/>
    <property type="match status" value="1"/>
</dbReference>
<dbReference type="GO" id="GO:0032324">
    <property type="term" value="P:molybdopterin cofactor biosynthetic process"/>
    <property type="evidence" value="ECO:0007669"/>
    <property type="project" value="UniProtKB-ARBA"/>
</dbReference>
<evidence type="ECO:0000256" key="1">
    <source>
        <dbReference type="ARBA" id="ARBA00001966"/>
    </source>
</evidence>
<dbReference type="CDD" id="cd01335">
    <property type="entry name" value="Radical_SAM"/>
    <property type="match status" value="1"/>
</dbReference>
<dbReference type="GO" id="GO:0016491">
    <property type="term" value="F:oxidoreductase activity"/>
    <property type="evidence" value="ECO:0007669"/>
    <property type="project" value="InterPro"/>
</dbReference>
<dbReference type="SFLD" id="SFLDG01067">
    <property type="entry name" value="SPASM/twitch_domain_containing"/>
    <property type="match status" value="1"/>
</dbReference>
<dbReference type="InterPro" id="IPR013785">
    <property type="entry name" value="Aldolase_TIM"/>
</dbReference>
<dbReference type="GO" id="GO:0051539">
    <property type="term" value="F:4 iron, 4 sulfur cluster binding"/>
    <property type="evidence" value="ECO:0007669"/>
    <property type="project" value="UniProtKB-KW"/>
</dbReference>
<dbReference type="Pfam" id="PF04055">
    <property type="entry name" value="Radical_SAM"/>
    <property type="match status" value="1"/>
</dbReference>
<dbReference type="RefSeq" id="WP_015945087.1">
    <property type="nucleotide sequence ID" value="NC_011830.1"/>
</dbReference>
<dbReference type="InterPro" id="IPR034391">
    <property type="entry name" value="AdoMet-like_SPASM_containing"/>
</dbReference>
<evidence type="ECO:0000256" key="6">
    <source>
        <dbReference type="ARBA" id="ARBA00023014"/>
    </source>
</evidence>
<dbReference type="SMART" id="SM00729">
    <property type="entry name" value="Elp3"/>
    <property type="match status" value="1"/>
</dbReference>